<keyword evidence="3 7" id="KW-0560">Oxidoreductase</keyword>
<feature type="binding site" evidence="5">
    <location>
        <begin position="7"/>
        <end position="12"/>
    </location>
    <ligand>
        <name>NADP(+)</name>
        <dbReference type="ChEBI" id="CHEBI:58349"/>
    </ligand>
</feature>
<dbReference type="PANTHER" id="PTHR43331:SF1">
    <property type="entry name" value="HOMOSERINE DEHYDROGENASE"/>
    <property type="match status" value="1"/>
</dbReference>
<dbReference type="eggNOG" id="arCOG01351">
    <property type="taxonomic scope" value="Archaea"/>
</dbReference>
<dbReference type="PIRSF" id="PIRSF036497">
    <property type="entry name" value="HDH_short"/>
    <property type="match status" value="1"/>
</dbReference>
<dbReference type="UniPathway" id="UPA00051">
    <property type="reaction ID" value="UER00465"/>
</dbReference>
<dbReference type="Gene3D" id="3.40.50.720">
    <property type="entry name" value="NAD(P)-binding Rossmann-like Domain"/>
    <property type="match status" value="1"/>
</dbReference>
<comment type="similarity">
    <text evidence="1">Belongs to the homoserine dehydrogenase family.</text>
</comment>
<accession>U3TFW5</accession>
<keyword evidence="8" id="KW-1185">Reference proteome</keyword>
<reference evidence="7 8" key="1">
    <citation type="journal article" date="2013" name="Appl. Environ. Microbiol.">
        <title>Variation of the Virus-Related Elements within Syntenic Genomes of the Hyperthermophilic Archaeon Aeropyrum.</title>
        <authorList>
            <person name="Daifuku T."/>
            <person name="Yoshida T."/>
            <person name="Kitamura T."/>
            <person name="Kawaichi S."/>
            <person name="Inoue T."/>
            <person name="Nomura K."/>
            <person name="Yoshida Y."/>
            <person name="Kuno S."/>
            <person name="Sako Y."/>
        </authorList>
    </citation>
    <scope>NUCLEOTIDE SEQUENCE [LARGE SCALE GENOMIC DNA]</scope>
    <source>
        <strain evidence="7 8">SY1</strain>
    </source>
</reference>
<feature type="binding site" evidence="5">
    <location>
        <position position="115"/>
    </location>
    <ligand>
        <name>NADPH</name>
        <dbReference type="ChEBI" id="CHEBI:57783"/>
    </ligand>
</feature>
<dbReference type="PROSITE" id="PS01042">
    <property type="entry name" value="HOMOSER_DHGENASE"/>
    <property type="match status" value="1"/>
</dbReference>
<organism evidence="7 8">
    <name type="scientific">Aeropyrum camini SY1 = JCM 12091</name>
    <dbReference type="NCBI Taxonomy" id="1198449"/>
    <lineage>
        <taxon>Archaea</taxon>
        <taxon>Thermoproteota</taxon>
        <taxon>Thermoprotei</taxon>
        <taxon>Desulfurococcales</taxon>
        <taxon>Desulfurococcaceae</taxon>
        <taxon>Aeropyrum</taxon>
    </lineage>
</organism>
<feature type="domain" description="Homoserine dehydrogenase catalytic" evidence="6">
    <location>
        <begin position="143"/>
        <end position="316"/>
    </location>
</feature>
<evidence type="ECO:0000313" key="8">
    <source>
        <dbReference type="Proteomes" id="UP000016887"/>
    </source>
</evidence>
<dbReference type="InterPro" id="IPR001342">
    <property type="entry name" value="HDH_cat"/>
</dbReference>
<evidence type="ECO:0000256" key="3">
    <source>
        <dbReference type="ARBA" id="ARBA00023002"/>
    </source>
</evidence>
<dbReference type="STRING" id="1198449.ACAM_0730"/>
<sequence length="332" mass="33382">MRVVIAGFGSVGRRLASLLLERGGAYGLSLAAALDSRGHAIFDTPGCVEEALKTPRGGLSGVSCGAPGSGPGVLEGVDYDALVLTTASSPATGEPGLGYARAALEGGRAVVAADKPPVAMLLLEHGGPPQGLFYKATVMAGTPLIDLLRVGLAGRRVLRVVGVLNGTSNYILNLLMEGVPLEDAVDSAARLGIAEPDPSADLGGVDLALKASIISQTLGCPLAPGDVEVRGTVWDAAGWAPGLRGVGVAVRYTAVVDVAACRAVVGLTLHRVGSRLYSLPGSLNAAVISLEDSTIYLEGPGAGLGVTASTLLSDLVLASRPGGAPPYFPAHL</sequence>
<keyword evidence="5" id="KW-0521">NADP</keyword>
<dbReference type="KEGG" id="acj:ACAM_0730"/>
<evidence type="ECO:0000256" key="2">
    <source>
        <dbReference type="ARBA" id="ARBA00013213"/>
    </source>
</evidence>
<protein>
    <recommendedName>
        <fullName evidence="2">homoserine dehydrogenase</fullName>
        <ecNumber evidence="2">1.1.1.3</ecNumber>
    </recommendedName>
</protein>
<dbReference type="GO" id="GO:0004412">
    <property type="term" value="F:homoserine dehydrogenase activity"/>
    <property type="evidence" value="ECO:0007669"/>
    <property type="project" value="UniProtKB-EC"/>
</dbReference>
<dbReference type="InterPro" id="IPR022697">
    <property type="entry name" value="HDH_short"/>
</dbReference>
<gene>
    <name evidence="7" type="primary">hom</name>
    <name evidence="7" type="ORF">ACAM_0730</name>
</gene>
<evidence type="ECO:0000256" key="1">
    <source>
        <dbReference type="ARBA" id="ARBA00006753"/>
    </source>
</evidence>
<dbReference type="Proteomes" id="UP000016887">
    <property type="component" value="Chromosome"/>
</dbReference>
<dbReference type="PATRIC" id="fig|1198449.6.peg.737"/>
<dbReference type="SUPFAM" id="SSF55347">
    <property type="entry name" value="Glyceraldehyde-3-phosphate dehydrogenase-like, C-terminal domain"/>
    <property type="match status" value="1"/>
</dbReference>
<name>U3TFW5_9CREN</name>
<dbReference type="UniPathway" id="UPA00050">
    <property type="reaction ID" value="UER00063"/>
</dbReference>
<feature type="binding site" evidence="5">
    <location>
        <position position="195"/>
    </location>
    <ligand>
        <name>L-homoserine</name>
        <dbReference type="ChEBI" id="CHEBI:57476"/>
    </ligand>
</feature>
<proteinExistence type="inferred from homology"/>
<evidence type="ECO:0000256" key="4">
    <source>
        <dbReference type="PIRSR" id="PIRSR036497-1"/>
    </source>
</evidence>
<dbReference type="Pfam" id="PF00742">
    <property type="entry name" value="Homoserine_dh"/>
    <property type="match status" value="1"/>
</dbReference>
<dbReference type="AlphaFoldDB" id="U3TFW5"/>
<dbReference type="PANTHER" id="PTHR43331">
    <property type="entry name" value="HOMOSERINE DEHYDROGENASE"/>
    <property type="match status" value="1"/>
</dbReference>
<dbReference type="InterPro" id="IPR019811">
    <property type="entry name" value="HDH_CS"/>
</dbReference>
<dbReference type="Gene3D" id="3.30.360.10">
    <property type="entry name" value="Dihydrodipicolinate Reductase, domain 2"/>
    <property type="match status" value="1"/>
</dbReference>
<dbReference type="InterPro" id="IPR036291">
    <property type="entry name" value="NAD(P)-bd_dom_sf"/>
</dbReference>
<dbReference type="EC" id="1.1.1.3" evidence="2"/>
<evidence type="ECO:0000259" key="6">
    <source>
        <dbReference type="Pfam" id="PF00742"/>
    </source>
</evidence>
<dbReference type="SUPFAM" id="SSF51735">
    <property type="entry name" value="NAD(P)-binding Rossmann-fold domains"/>
    <property type="match status" value="1"/>
</dbReference>
<evidence type="ECO:0000313" key="7">
    <source>
        <dbReference type="EMBL" id="BAN90199.1"/>
    </source>
</evidence>
<dbReference type="GO" id="GO:0009088">
    <property type="term" value="P:threonine biosynthetic process"/>
    <property type="evidence" value="ECO:0007669"/>
    <property type="project" value="UniProtKB-UniPathway"/>
</dbReference>
<dbReference type="EMBL" id="AP012489">
    <property type="protein sequence ID" value="BAN90199.1"/>
    <property type="molecule type" value="Genomic_DNA"/>
</dbReference>
<evidence type="ECO:0000256" key="5">
    <source>
        <dbReference type="PIRSR" id="PIRSR036497-2"/>
    </source>
</evidence>
<feature type="active site" description="Proton donor" evidence="4">
    <location>
        <position position="210"/>
    </location>
</feature>